<protein>
    <submittedName>
        <fullName evidence="1">NAD(P)/FAD-dependent oxidoreductase</fullName>
    </submittedName>
</protein>
<evidence type="ECO:0000313" key="2">
    <source>
        <dbReference type="Proteomes" id="UP001163223"/>
    </source>
</evidence>
<gene>
    <name evidence="1" type="ORF">OXU80_19395</name>
</gene>
<keyword evidence="2" id="KW-1185">Reference proteome</keyword>
<sequence length="475" mass="50681">MTSVDIGSAKVTLPGADRTVRERRSRAARPHVVVVGAGFGGLEVARALGAAGVPVTVIDRRNHHLFQPLLYQVATAALSAPDVAEPIRKILGRYPSVQVLFGEVEAIDPAARTLRLTCGKAIGFDSLVLASGATHSYFGHDEWARWAPGLKTIEDARTIRSRLLLAFERAERETDPAEQHRLTSIAIIGGGPTGVELAGSIAELSRYTLVRDFRNISPAATRISLIEAGPRLLGGFSEKASAYARARLEKLGVTVRTGEAVEDIGETAITVGGRREPVGLVIWAAGVRASPLARQLGAATDRAGRIVVEPTLAVPGLEGIYALGDVASFAAEDGRPLPGLAQVAKQQGIHLGRGLARHAETGAPIEPFRYESRGNAAIVGRHAAVFEHGRRKIKGLAAWIAWAIVHVYLLVGFQHRLLVSMQWFWRYLTYERGARLIADDVSEQPGPSLPRSRGPTAPVTAAGPGPTPAPRQLAS</sequence>
<organism evidence="1 2">
    <name type="scientific">Antarcticirhabdus aurantiaca</name>
    <dbReference type="NCBI Taxonomy" id="2606717"/>
    <lineage>
        <taxon>Bacteria</taxon>
        <taxon>Pseudomonadati</taxon>
        <taxon>Pseudomonadota</taxon>
        <taxon>Alphaproteobacteria</taxon>
        <taxon>Hyphomicrobiales</taxon>
        <taxon>Aurantimonadaceae</taxon>
        <taxon>Antarcticirhabdus</taxon>
    </lineage>
</organism>
<proteinExistence type="predicted"/>
<reference evidence="1" key="1">
    <citation type="submission" date="2022-11" db="EMBL/GenBank/DDBJ databases">
        <title>beta-Carotene-producing bacterium, Jeongeuplla avenae sp. nov., alleviates the salt stress of Arabidopsis seedlings.</title>
        <authorList>
            <person name="Jiang L."/>
            <person name="Lee J."/>
        </authorList>
    </citation>
    <scope>NUCLEOTIDE SEQUENCE</scope>
    <source>
        <strain evidence="1">DY_R2A_6</strain>
    </source>
</reference>
<dbReference type="EMBL" id="CP113520">
    <property type="protein sequence ID" value="WAJ27012.1"/>
    <property type="molecule type" value="Genomic_DNA"/>
</dbReference>
<accession>A0ACD4NJG2</accession>
<name>A0ACD4NJG2_9HYPH</name>
<evidence type="ECO:0000313" key="1">
    <source>
        <dbReference type="EMBL" id="WAJ27012.1"/>
    </source>
</evidence>
<dbReference type="Proteomes" id="UP001163223">
    <property type="component" value="Chromosome"/>
</dbReference>